<feature type="domain" description="NACHT" evidence="2">
    <location>
        <begin position="85"/>
        <end position="202"/>
    </location>
</feature>
<keyword evidence="1" id="KW-0677">Repeat</keyword>
<organism evidence="3 4">
    <name type="scientific">Leucocoprinus leucothites</name>
    <dbReference type="NCBI Taxonomy" id="201217"/>
    <lineage>
        <taxon>Eukaryota</taxon>
        <taxon>Fungi</taxon>
        <taxon>Dikarya</taxon>
        <taxon>Basidiomycota</taxon>
        <taxon>Agaricomycotina</taxon>
        <taxon>Agaricomycetes</taxon>
        <taxon>Agaricomycetidae</taxon>
        <taxon>Agaricales</taxon>
        <taxon>Agaricineae</taxon>
        <taxon>Agaricaceae</taxon>
        <taxon>Leucocoprinus</taxon>
    </lineage>
</organism>
<dbReference type="InterPro" id="IPR007111">
    <property type="entry name" value="NACHT_NTPase"/>
</dbReference>
<reference evidence="3 4" key="1">
    <citation type="journal article" date="2020" name="ISME J.">
        <title>Uncovering the hidden diversity of litter-decomposition mechanisms in mushroom-forming fungi.</title>
        <authorList>
            <person name="Floudas D."/>
            <person name="Bentzer J."/>
            <person name="Ahren D."/>
            <person name="Johansson T."/>
            <person name="Persson P."/>
            <person name="Tunlid A."/>
        </authorList>
    </citation>
    <scope>NUCLEOTIDE SEQUENCE [LARGE SCALE GENOMIC DNA]</scope>
    <source>
        <strain evidence="3 4">CBS 146.42</strain>
    </source>
</reference>
<protein>
    <recommendedName>
        <fullName evidence="2">NACHT domain-containing protein</fullName>
    </recommendedName>
</protein>
<dbReference type="InterPro" id="IPR056884">
    <property type="entry name" value="NPHP3-like_N"/>
</dbReference>
<feature type="domain" description="NACHT" evidence="2">
    <location>
        <begin position="764"/>
        <end position="881"/>
    </location>
</feature>
<dbReference type="Proteomes" id="UP000559027">
    <property type="component" value="Unassembled WGS sequence"/>
</dbReference>
<dbReference type="PANTHER" id="PTHR10039">
    <property type="entry name" value="AMELOGENIN"/>
    <property type="match status" value="1"/>
</dbReference>
<evidence type="ECO:0000313" key="4">
    <source>
        <dbReference type="Proteomes" id="UP000559027"/>
    </source>
</evidence>
<proteinExistence type="predicted"/>
<dbReference type="SUPFAM" id="SSF52540">
    <property type="entry name" value="P-loop containing nucleoside triphosphate hydrolases"/>
    <property type="match status" value="2"/>
</dbReference>
<evidence type="ECO:0000313" key="3">
    <source>
        <dbReference type="EMBL" id="KAF5360998.1"/>
    </source>
</evidence>
<dbReference type="PROSITE" id="PS50837">
    <property type="entry name" value="NACHT"/>
    <property type="match status" value="2"/>
</dbReference>
<dbReference type="PANTHER" id="PTHR10039:SF14">
    <property type="entry name" value="NACHT DOMAIN-CONTAINING PROTEIN"/>
    <property type="match status" value="1"/>
</dbReference>
<dbReference type="EMBL" id="JAACJO010000003">
    <property type="protein sequence ID" value="KAF5360998.1"/>
    <property type="molecule type" value="Genomic_DNA"/>
</dbReference>
<evidence type="ECO:0000259" key="2">
    <source>
        <dbReference type="PROSITE" id="PS50837"/>
    </source>
</evidence>
<name>A0A8H5LL08_9AGAR</name>
<sequence length="1349" mass="153419">MSFQGKGFFPNAQHFSVVNPTMTDNSVHILGSSNRPFDLLAEHTIPGAEFDSYERDPPPQCHPGTRLDILESIQPWSHDIERQHRILWLHGPAGVGKSAIMQTLAEGQSESLDTILGATIFFSRPNQRDDLRRLFTTIAYQLAVRYPSYRKYVIDALANDPKIVGKSIAQQFRWFIAKPFTTRGLLEGLPQTMLIIIDGLDECKGEEAQREIVLLIGRFALRHPNTPLIWAIASRREPHIRSTFSDPQIRNCHWEINIPVNSDQGTADVERFLREKLQEIRLRYSSFFPATLRQWPAEAEFLIIVRAASGLFIFASVVIRFIADESYGNPVSQLRKVLTMIETTRSQGLNSSPFAVLDNMYAEIISAIPPDVLPHTMRLLALSFYSPLELGVYGNYAFGIICNWLELSQSDVYGALCRLHSVIEVPPSERMTSKHRLSAFHASFPDYIALLLARSHNAFDPRQEILRSSMRVLLESYNPLDSTIKDSRVRLSWAYGDETYTHELLLWMSFISLAPHALETTSWGDDSSSVQLRCLFEDIDYGSNFHTSAGTSRHVLHHLGEGRYKFLSALETWGIAKPFDIQYLDLSRIRPSKNAWILPRAPMFKQPSSSIPLFLHWDSLARVPELLYWEVTPSSENPNWKDLVRKHIEAIRALEVPVSIYLVGRGDRSAIVMYKKNPDSSDKDDRFFPNAQHFSVVNPTMIDSSVHMLGSSNRSFDLLAEHTIPGAEFDSYERNPPPQCHPGTCLDILESIQPWSHDTEHQHRIFWLHGPAGVGKSAIMQTLAEGQSESLDTILGATIFLSRPNKRDNPRRLFTTIAYQLALRYPSYRKYVVDALTNDPKIIGKSMAEQFRWFIMKPFTAVGLLEGLPQTVLIIIDGLDECKGEEAQREIVLLIGRFALRHPNTPLIWAIASQREPHLRSIFFDPQIRDYHWDINVPVGSDQGTADVERFLREKLQEIRLRYSSFFPATLRQWPAEAEFLIIVRAASGLFIFASVVIRFIADESYGNPVSQLRKVLTMIETTRSQGFNYSPFAVLDKMYAEIISAIPPDVLPHTMRLLALSFYSPLELGVYGNYAFGIICNWLELSQSDVYGALCRLHSVIEVPPSERMTSKHRLKVLRGSIRVLLESHNPLESTIKTSRVGLSWVYESETRTQELLFRISFISLAPRALETSSWGNNSSSVQLRCFFEDIDYGLHFHASVGTSRHVLHHLGEGRYEFLSALETWGIAKPFDLQYLDLSRIRPSRCAWILPIAPVSGQTSSSVPLFLQWDYFERTPELISWDTVALSEHPRDWKDQVKEHVAAISALEDPASVYLVGRGDRSAIVMHENPDCSDADNGWFYVLPYGQS</sequence>
<keyword evidence="4" id="KW-1185">Reference proteome</keyword>
<comment type="caution">
    <text evidence="3">The sequence shown here is derived from an EMBL/GenBank/DDBJ whole genome shotgun (WGS) entry which is preliminary data.</text>
</comment>
<dbReference type="OrthoDB" id="3038309at2759"/>
<evidence type="ECO:0000256" key="1">
    <source>
        <dbReference type="ARBA" id="ARBA00022737"/>
    </source>
</evidence>
<accession>A0A8H5LL08</accession>
<dbReference type="Gene3D" id="3.40.50.300">
    <property type="entry name" value="P-loop containing nucleotide triphosphate hydrolases"/>
    <property type="match status" value="2"/>
</dbReference>
<dbReference type="Pfam" id="PF24883">
    <property type="entry name" value="NPHP3_N"/>
    <property type="match status" value="2"/>
</dbReference>
<dbReference type="InterPro" id="IPR027417">
    <property type="entry name" value="P-loop_NTPase"/>
</dbReference>
<gene>
    <name evidence="3" type="ORF">D9756_004601</name>
</gene>